<dbReference type="GO" id="GO:0047464">
    <property type="term" value="F:heparosan-N-sulfate-glucuronate 5-epimerase activity"/>
    <property type="evidence" value="ECO:0007669"/>
    <property type="project" value="UniProtKB-EC"/>
</dbReference>
<dbReference type="GO" id="GO:0015012">
    <property type="term" value="P:heparan sulfate proteoglycan biosynthetic process"/>
    <property type="evidence" value="ECO:0007669"/>
    <property type="project" value="InterPro"/>
</dbReference>
<dbReference type="STRING" id="10195.A0A3M7SWU8"/>
<keyword evidence="3" id="KW-1185">Reference proteome</keyword>
<dbReference type="SUPFAM" id="SSF48208">
    <property type="entry name" value="Six-hairpin glycosidases"/>
    <property type="match status" value="1"/>
</dbReference>
<dbReference type="OrthoDB" id="5914444at2759"/>
<dbReference type="Pfam" id="PF06662">
    <property type="entry name" value="C5-epim_C"/>
    <property type="match status" value="1"/>
</dbReference>
<dbReference type="GO" id="GO:0005794">
    <property type="term" value="C:Golgi apparatus"/>
    <property type="evidence" value="ECO:0007669"/>
    <property type="project" value="TreeGrafter"/>
</dbReference>
<reference evidence="2 3" key="1">
    <citation type="journal article" date="2018" name="Sci. Rep.">
        <title>Genomic signatures of local adaptation to the degree of environmental predictability in rotifers.</title>
        <authorList>
            <person name="Franch-Gras L."/>
            <person name="Hahn C."/>
            <person name="Garcia-Roger E.M."/>
            <person name="Carmona M.J."/>
            <person name="Serra M."/>
            <person name="Gomez A."/>
        </authorList>
    </citation>
    <scope>NUCLEOTIDE SEQUENCE [LARGE SCALE GENOMIC DNA]</scope>
    <source>
        <strain evidence="2">HYR1</strain>
    </source>
</reference>
<gene>
    <name evidence="2" type="ORF">BpHYR1_016369</name>
</gene>
<dbReference type="GO" id="GO:0030210">
    <property type="term" value="P:heparin proteoglycan biosynthetic process"/>
    <property type="evidence" value="ECO:0007669"/>
    <property type="project" value="UniProtKB-UniPathway"/>
</dbReference>
<dbReference type="InterPro" id="IPR010598">
    <property type="entry name" value="C5-epim_C"/>
</dbReference>
<comment type="caution">
    <text evidence="2">The sequence shown here is derived from an EMBL/GenBank/DDBJ whole genome shotgun (WGS) entry which is preliminary data.</text>
</comment>
<evidence type="ECO:0000313" key="3">
    <source>
        <dbReference type="Proteomes" id="UP000276133"/>
    </source>
</evidence>
<dbReference type="PANTHER" id="PTHR13174:SF3">
    <property type="entry name" value="D-GLUCURONYL C5-EPIMERASE"/>
    <property type="match status" value="1"/>
</dbReference>
<dbReference type="AlphaFoldDB" id="A0A3M7SWU8"/>
<organism evidence="2 3">
    <name type="scientific">Brachionus plicatilis</name>
    <name type="common">Marine rotifer</name>
    <name type="synonym">Brachionus muelleri</name>
    <dbReference type="NCBI Taxonomy" id="10195"/>
    <lineage>
        <taxon>Eukaryota</taxon>
        <taxon>Metazoa</taxon>
        <taxon>Spiralia</taxon>
        <taxon>Gnathifera</taxon>
        <taxon>Rotifera</taxon>
        <taxon>Eurotatoria</taxon>
        <taxon>Monogononta</taxon>
        <taxon>Pseudotrocha</taxon>
        <taxon>Ploima</taxon>
        <taxon>Brachionidae</taxon>
        <taxon>Brachionus</taxon>
    </lineage>
</organism>
<name>A0A3M7SWU8_BRAPC</name>
<dbReference type="EMBL" id="REGN01000657">
    <property type="protein sequence ID" value="RNA40226.1"/>
    <property type="molecule type" value="Genomic_DNA"/>
</dbReference>
<proteinExistence type="predicted"/>
<dbReference type="Gene3D" id="1.50.10.20">
    <property type="match status" value="1"/>
</dbReference>
<accession>A0A3M7SWU8</accession>
<evidence type="ECO:0000313" key="2">
    <source>
        <dbReference type="EMBL" id="RNA40226.1"/>
    </source>
</evidence>
<dbReference type="UniPathway" id="UPA00862"/>
<dbReference type="InterPro" id="IPR039721">
    <property type="entry name" value="C5-epimerase"/>
</dbReference>
<sequence>MMKILKFIKLTFILLSLTMAVFLFASLRLVSYNDTIKYREIYTDRNVFLQPKFSYKQINCYFGFNTADKCLKINSTIYLPFDLIKKKFDVNGLIDKKGNFQLTPSNHRIFSPLSNYNSRGEFLWFGDQNVESRDRVKFVSLIENVPISNQWKKSGHFYPIQIAQYGLSHYSKWFRKKKVDQFKNFTINQRDNFLFIKNDGIFAEKIKNGFKFKFRERSIYKTNYNFDFGYLLAELETNSSFNITVDLMIRDSQIPVAGQITSLTYSFNADGTKKSENFTSHLNKDKSFEIIYKINGFNGTQTIIRNFCIDSCKAFGIRCDGCFKQPKKIKFTNGSEYNLYQIGLVGEGEIRKAVFFEKSPSYEIAKQVGDYLVSTQSNDNGGWMINITRKFASDSKKIMLESGWHSAMAQGHAISLLCRLYSQTKDEKYYKSAAKALDLFELDTKLNGVRTNFMNSSLIWFEEYPTKPNSLFVLNGFVFSIFGIFDFLDGCKNTNDVFYFNKAKDLFQNAVYSLAKLINLFDTGTRTLYDLGHLVDAEINPNVARWDYHCVHVSQLNYLIDILENLEPNFDQKLAKFFAQKLRNIRKRWENYTKDICAFLTKEIVD</sequence>
<dbReference type="InterPro" id="IPR008928">
    <property type="entry name" value="6-hairpin_glycosidase_sf"/>
</dbReference>
<protein>
    <submittedName>
        <fullName evidence="2">D-glucuronyl C5-epimerase</fullName>
    </submittedName>
</protein>
<feature type="domain" description="D-glucuronyl C5-epimerase C-terminal" evidence="1">
    <location>
        <begin position="378"/>
        <end position="564"/>
    </location>
</feature>
<dbReference type="GO" id="GO:0005975">
    <property type="term" value="P:carbohydrate metabolic process"/>
    <property type="evidence" value="ECO:0007669"/>
    <property type="project" value="InterPro"/>
</dbReference>
<evidence type="ECO:0000259" key="1">
    <source>
        <dbReference type="Pfam" id="PF06662"/>
    </source>
</evidence>
<dbReference type="PANTHER" id="PTHR13174">
    <property type="entry name" value="D-GLUCURONYL C5-EPIMERASE"/>
    <property type="match status" value="1"/>
</dbReference>
<dbReference type="Proteomes" id="UP000276133">
    <property type="component" value="Unassembled WGS sequence"/>
</dbReference>